<organism evidence="1 2">
    <name type="scientific">Gryllotalpicola koreensis</name>
    <dbReference type="NCBI Taxonomy" id="993086"/>
    <lineage>
        <taxon>Bacteria</taxon>
        <taxon>Bacillati</taxon>
        <taxon>Actinomycetota</taxon>
        <taxon>Actinomycetes</taxon>
        <taxon>Micrococcales</taxon>
        <taxon>Microbacteriaceae</taxon>
        <taxon>Gryllotalpicola</taxon>
    </lineage>
</organism>
<dbReference type="Proteomes" id="UP001501079">
    <property type="component" value="Unassembled WGS sequence"/>
</dbReference>
<dbReference type="Gene3D" id="3.40.50.11350">
    <property type="match status" value="1"/>
</dbReference>
<dbReference type="PANTHER" id="PTHR13132">
    <property type="entry name" value="ALPHA- 1,6 -FUCOSYLTRANSFERASE"/>
    <property type="match status" value="1"/>
</dbReference>
<dbReference type="Pfam" id="PF05830">
    <property type="entry name" value="NodZ"/>
    <property type="match status" value="1"/>
</dbReference>
<dbReference type="InterPro" id="IPR008716">
    <property type="entry name" value="NodZ"/>
</dbReference>
<accession>A0ABP7ZP98</accession>
<sequence>MSETELAVAGRVDDSAVGESAPVLLIKAKGGFGNRILAATTGIILAELTGRTAVIDWREGGYAAPGVNAYPLLFEDPVGVPISAFDDRVDVTPALWSGRVGESVWDLMEERDPKDHTSPFAYRRYSLDLARPAAPNKLAVFWSYLPKTARITAQVRRTPRFRGMTLDDVTRRALDRYFRPNPRVRAEVDRVFTGREHPIIGVHIRYTDRKVSLGRIFREVTRLRKRMPEAAIFLATDNARVQAEFCARFDDVFVIDKALGDDENSLHEKVVLDDQLREAENALIDMWSLARCDWLVHSRHSTFSVAAAQIGGIPTSRQRDVDRWNARVVLKRWFQRWA</sequence>
<evidence type="ECO:0000313" key="2">
    <source>
        <dbReference type="Proteomes" id="UP001501079"/>
    </source>
</evidence>
<protein>
    <recommendedName>
        <fullName evidence="3">Nodulation protein Z (NodZ)</fullName>
    </recommendedName>
</protein>
<dbReference type="EMBL" id="BAABBW010000001">
    <property type="protein sequence ID" value="GAA4167162.1"/>
    <property type="molecule type" value="Genomic_DNA"/>
</dbReference>
<dbReference type="PANTHER" id="PTHR13132:SF29">
    <property type="entry name" value="ALPHA-(1,6)-FUCOSYLTRANSFERASE"/>
    <property type="match status" value="1"/>
</dbReference>
<evidence type="ECO:0000313" key="1">
    <source>
        <dbReference type="EMBL" id="GAA4167162.1"/>
    </source>
</evidence>
<gene>
    <name evidence="1" type="ORF">GCM10022287_00280</name>
</gene>
<evidence type="ECO:0008006" key="3">
    <source>
        <dbReference type="Google" id="ProtNLM"/>
    </source>
</evidence>
<proteinExistence type="predicted"/>
<reference evidence="2" key="1">
    <citation type="journal article" date="2019" name="Int. J. Syst. Evol. Microbiol.">
        <title>The Global Catalogue of Microorganisms (GCM) 10K type strain sequencing project: providing services to taxonomists for standard genome sequencing and annotation.</title>
        <authorList>
            <consortium name="The Broad Institute Genomics Platform"/>
            <consortium name="The Broad Institute Genome Sequencing Center for Infectious Disease"/>
            <person name="Wu L."/>
            <person name="Ma J."/>
        </authorList>
    </citation>
    <scope>NUCLEOTIDE SEQUENCE [LARGE SCALE GENOMIC DNA]</scope>
    <source>
        <strain evidence="2">JCM 17591</strain>
    </source>
</reference>
<dbReference type="RefSeq" id="WP_344751202.1">
    <property type="nucleotide sequence ID" value="NZ_BAABBW010000001.1"/>
</dbReference>
<comment type="caution">
    <text evidence="1">The sequence shown here is derived from an EMBL/GenBank/DDBJ whole genome shotgun (WGS) entry which is preliminary data.</text>
</comment>
<keyword evidence="2" id="KW-1185">Reference proteome</keyword>
<dbReference type="Gene3D" id="3.40.50.11340">
    <property type="match status" value="1"/>
</dbReference>
<name>A0ABP7ZP98_9MICO</name>